<keyword evidence="2" id="KW-1185">Reference proteome</keyword>
<evidence type="ECO:0000313" key="2">
    <source>
        <dbReference type="Proteomes" id="UP001526446"/>
    </source>
</evidence>
<protein>
    <submittedName>
        <fullName evidence="1">Ribbon-helix-helix domain-containing protein</fullName>
    </submittedName>
</protein>
<proteinExistence type="predicted"/>
<name>A0ABT3QAM7_9PROT</name>
<dbReference type="Proteomes" id="UP001526446">
    <property type="component" value="Unassembled WGS sequence"/>
</dbReference>
<organism evidence="1 2">
    <name type="scientific">Acetobacter farinalis</name>
    <dbReference type="NCBI Taxonomy" id="1260984"/>
    <lineage>
        <taxon>Bacteria</taxon>
        <taxon>Pseudomonadati</taxon>
        <taxon>Pseudomonadota</taxon>
        <taxon>Alphaproteobacteria</taxon>
        <taxon>Acetobacterales</taxon>
        <taxon>Acetobacteraceae</taxon>
        <taxon>Acetobacter</taxon>
    </lineage>
</organism>
<accession>A0ABT3QAM7</accession>
<dbReference type="CDD" id="cd21631">
    <property type="entry name" value="RHH_CopG_NikR-like"/>
    <property type="match status" value="1"/>
</dbReference>
<reference evidence="1 2" key="1">
    <citation type="submission" date="2022-11" db="EMBL/GenBank/DDBJ databases">
        <title>Genome sequencing of Acetobacter type strain.</title>
        <authorList>
            <person name="Heo J."/>
            <person name="Lee D."/>
            <person name="Han B.-H."/>
            <person name="Hong S.-B."/>
            <person name="Kwon S.-W."/>
        </authorList>
    </citation>
    <scope>NUCLEOTIDE SEQUENCE [LARGE SCALE GENOMIC DNA]</scope>
    <source>
        <strain evidence="1 2">KACC 21251</strain>
    </source>
</reference>
<feature type="non-terminal residue" evidence="1">
    <location>
        <position position="139"/>
    </location>
</feature>
<evidence type="ECO:0000313" key="1">
    <source>
        <dbReference type="EMBL" id="MCX2562342.1"/>
    </source>
</evidence>
<dbReference type="RefSeq" id="WP_265794628.1">
    <property type="nucleotide sequence ID" value="NZ_JAPIUX010000058.1"/>
</dbReference>
<sequence>MALCRTSNESLYKCALPAFSFLAFFSFFSLAHLPKLMQIASDTFLGVFMARQKKDTVRATIRLQPQHKEVLDQLAHWSGIPFSELMRGIIEPSMPVLASLVRTMQNVDCDPPPHTFAALADVMYWEQDAKKLLEDLTSR</sequence>
<gene>
    <name evidence="1" type="ORF">OQ252_13255</name>
</gene>
<comment type="caution">
    <text evidence="1">The sequence shown here is derived from an EMBL/GenBank/DDBJ whole genome shotgun (WGS) entry which is preliminary data.</text>
</comment>
<dbReference type="EMBL" id="JAPIUX010000058">
    <property type="protein sequence ID" value="MCX2562342.1"/>
    <property type="molecule type" value="Genomic_DNA"/>
</dbReference>